<reference evidence="2 3" key="1">
    <citation type="submission" date="2021-06" db="EMBL/GenBank/DDBJ databases">
        <title>Caerostris extrusa draft genome.</title>
        <authorList>
            <person name="Kono N."/>
            <person name="Arakawa K."/>
        </authorList>
    </citation>
    <scope>NUCLEOTIDE SEQUENCE [LARGE SCALE GENOMIC DNA]</scope>
</reference>
<organism evidence="2 3">
    <name type="scientific">Caerostris extrusa</name>
    <name type="common">Bark spider</name>
    <name type="synonym">Caerostris bankana</name>
    <dbReference type="NCBI Taxonomy" id="172846"/>
    <lineage>
        <taxon>Eukaryota</taxon>
        <taxon>Metazoa</taxon>
        <taxon>Ecdysozoa</taxon>
        <taxon>Arthropoda</taxon>
        <taxon>Chelicerata</taxon>
        <taxon>Arachnida</taxon>
        <taxon>Araneae</taxon>
        <taxon>Araneomorphae</taxon>
        <taxon>Entelegynae</taxon>
        <taxon>Araneoidea</taxon>
        <taxon>Araneidae</taxon>
        <taxon>Caerostris</taxon>
    </lineage>
</organism>
<protein>
    <submittedName>
        <fullName evidence="2">Uncharacterized protein</fullName>
    </submittedName>
</protein>
<accession>A0AAV4QR62</accession>
<evidence type="ECO:0000313" key="3">
    <source>
        <dbReference type="Proteomes" id="UP001054945"/>
    </source>
</evidence>
<feature type="region of interest" description="Disordered" evidence="1">
    <location>
        <begin position="52"/>
        <end position="74"/>
    </location>
</feature>
<keyword evidence="3" id="KW-1185">Reference proteome</keyword>
<dbReference type="EMBL" id="BPLR01006630">
    <property type="protein sequence ID" value="GIY11294.1"/>
    <property type="molecule type" value="Genomic_DNA"/>
</dbReference>
<sequence>MKKKHQLIVWPPNLVREWIVIYARNFLSLKRCATVGARLCIGWSEKQRAASLPTHQVANDSPPRNALRSPFATGNSRFPTQHACSIHTTFVYTHI</sequence>
<dbReference type="Proteomes" id="UP001054945">
    <property type="component" value="Unassembled WGS sequence"/>
</dbReference>
<proteinExistence type="predicted"/>
<name>A0AAV4QR62_CAEEX</name>
<evidence type="ECO:0000313" key="2">
    <source>
        <dbReference type="EMBL" id="GIY11294.1"/>
    </source>
</evidence>
<dbReference type="AlphaFoldDB" id="A0AAV4QR62"/>
<evidence type="ECO:0000256" key="1">
    <source>
        <dbReference type="SAM" id="MobiDB-lite"/>
    </source>
</evidence>
<gene>
    <name evidence="2" type="ORF">CEXT_162681</name>
</gene>
<comment type="caution">
    <text evidence="2">The sequence shown here is derived from an EMBL/GenBank/DDBJ whole genome shotgun (WGS) entry which is preliminary data.</text>
</comment>